<sequence>MRTAMGRLTRNFEENRDLLREAVHRDPLWQQGRVKVGGDPRNVGDAPDLAIAPLMFWSRGHALIETTEALERLLVDSDLGEDLPVELFRPPFPACFIRFGPAFQAALTPTDGPVDFGPHHVQGVYVFESVRPIQRALTLMPIYDMHDQPRFAAGWMELVIVAEDDSLEQIIGEIGELAGTGQGPHYTSIARIVAKVFLYMGLAQTTRIEQRDYTTAQDRLRRLGPKKAARLQRQLNGQYDRIVLGPQQIHLHGHGEVSPHLRRGHFRMQPHGPLLSLCKVIFVAPTWVRADRLASSA</sequence>
<protein>
    <submittedName>
        <fullName evidence="1">Uncharacterized protein</fullName>
    </submittedName>
</protein>
<dbReference type="Proteomes" id="UP000807785">
    <property type="component" value="Unassembled WGS sequence"/>
</dbReference>
<proteinExistence type="predicted"/>
<reference evidence="1" key="1">
    <citation type="submission" date="2020-10" db="EMBL/GenBank/DDBJ databases">
        <title>Connecting structure to function with the recovery of over 1000 high-quality activated sludge metagenome-assembled genomes encoding full-length rRNA genes using long-read sequencing.</title>
        <authorList>
            <person name="Singleton C.M."/>
            <person name="Petriglieri F."/>
            <person name="Kristensen J.M."/>
            <person name="Kirkegaard R.H."/>
            <person name="Michaelsen T.Y."/>
            <person name="Andersen M.H."/>
            <person name="Karst S.M."/>
            <person name="Dueholm M.S."/>
            <person name="Nielsen P.H."/>
            <person name="Albertsen M."/>
        </authorList>
    </citation>
    <scope>NUCLEOTIDE SEQUENCE</scope>
    <source>
        <strain evidence="1">Bjer_18-Q3-R1-45_BAT3C.347</strain>
    </source>
</reference>
<comment type="caution">
    <text evidence="1">The sequence shown here is derived from an EMBL/GenBank/DDBJ whole genome shotgun (WGS) entry which is preliminary data.</text>
</comment>
<accession>A0A9D7E7X2</accession>
<evidence type="ECO:0000313" key="1">
    <source>
        <dbReference type="EMBL" id="MBK6975498.1"/>
    </source>
</evidence>
<organism evidence="1 2">
    <name type="scientific">Candidatus Methylophosphatis roskildensis</name>
    <dbReference type="NCBI Taxonomy" id="2899263"/>
    <lineage>
        <taxon>Bacteria</taxon>
        <taxon>Pseudomonadati</taxon>
        <taxon>Pseudomonadota</taxon>
        <taxon>Betaproteobacteria</taxon>
        <taxon>Nitrosomonadales</taxon>
        <taxon>Sterolibacteriaceae</taxon>
        <taxon>Candidatus Methylophosphatis</taxon>
    </lineage>
</organism>
<dbReference type="Pfam" id="PF26125">
    <property type="entry name" value="AcrVA2-like"/>
    <property type="match status" value="1"/>
</dbReference>
<name>A0A9D7E7X2_9PROT</name>
<dbReference type="AlphaFoldDB" id="A0A9D7E7X2"/>
<evidence type="ECO:0000313" key="2">
    <source>
        <dbReference type="Proteomes" id="UP000807785"/>
    </source>
</evidence>
<dbReference type="InterPro" id="IPR058915">
    <property type="entry name" value="AcrVA2-like"/>
</dbReference>
<dbReference type="EMBL" id="JADJEV010000005">
    <property type="protein sequence ID" value="MBK6975498.1"/>
    <property type="molecule type" value="Genomic_DNA"/>
</dbReference>
<gene>
    <name evidence="1" type="ORF">IPH26_21950</name>
</gene>